<protein>
    <submittedName>
        <fullName evidence="1">Uncharacterized protein</fullName>
    </submittedName>
</protein>
<reference evidence="1 2" key="1">
    <citation type="submission" date="2020-12" db="EMBL/GenBank/DDBJ databases">
        <title>Metabolic potential, ecology and presence of endohyphal bacteria is reflected in genomic diversity of Mucoromycotina.</title>
        <authorList>
            <person name="Muszewska A."/>
            <person name="Okrasinska A."/>
            <person name="Steczkiewicz K."/>
            <person name="Drgas O."/>
            <person name="Orlowska M."/>
            <person name="Perlinska-Lenart U."/>
            <person name="Aleksandrzak-Piekarczyk T."/>
            <person name="Szatraj K."/>
            <person name="Zielenkiewicz U."/>
            <person name="Pilsyk S."/>
            <person name="Malc E."/>
            <person name="Mieczkowski P."/>
            <person name="Kruszewska J.S."/>
            <person name="Biernat P."/>
            <person name="Pawlowska J."/>
        </authorList>
    </citation>
    <scope>NUCLEOTIDE SEQUENCE [LARGE SCALE GENOMIC DNA]</scope>
    <source>
        <strain evidence="1 2">CBS 142.35</strain>
    </source>
</reference>
<comment type="caution">
    <text evidence="1">The sequence shown here is derived from an EMBL/GenBank/DDBJ whole genome shotgun (WGS) entry which is preliminary data.</text>
</comment>
<dbReference type="OrthoDB" id="2241922at2759"/>
<name>A0A8H7S4J0_9FUNG</name>
<evidence type="ECO:0000313" key="1">
    <source>
        <dbReference type="EMBL" id="KAG2222566.1"/>
    </source>
</evidence>
<gene>
    <name evidence="1" type="ORF">INT45_002697</name>
</gene>
<evidence type="ECO:0000313" key="2">
    <source>
        <dbReference type="Proteomes" id="UP000646827"/>
    </source>
</evidence>
<accession>A0A8H7S4J0</accession>
<proteinExistence type="predicted"/>
<dbReference type="EMBL" id="JAEPRB010000080">
    <property type="protein sequence ID" value="KAG2222566.1"/>
    <property type="molecule type" value="Genomic_DNA"/>
</dbReference>
<dbReference type="Proteomes" id="UP000646827">
    <property type="component" value="Unassembled WGS sequence"/>
</dbReference>
<keyword evidence="2" id="KW-1185">Reference proteome</keyword>
<organism evidence="1 2">
    <name type="scientific">Circinella minor</name>
    <dbReference type="NCBI Taxonomy" id="1195481"/>
    <lineage>
        <taxon>Eukaryota</taxon>
        <taxon>Fungi</taxon>
        <taxon>Fungi incertae sedis</taxon>
        <taxon>Mucoromycota</taxon>
        <taxon>Mucoromycotina</taxon>
        <taxon>Mucoromycetes</taxon>
        <taxon>Mucorales</taxon>
        <taxon>Lichtheimiaceae</taxon>
        <taxon>Circinella</taxon>
    </lineage>
</organism>
<dbReference type="AlphaFoldDB" id="A0A8H7S4J0"/>
<sequence length="66" mass="7504">MVNQGSKGIVQWVYSSGSNWTPLDHSPSFGGQAVFVDAADLTITHSGYAYTIARRYEKQRIYHRRQ</sequence>